<dbReference type="PATRIC" id="fig|93930.3.peg.1393"/>
<evidence type="ECO:0000256" key="3">
    <source>
        <dbReference type="ARBA" id="ARBA00022448"/>
    </source>
</evidence>
<protein>
    <recommendedName>
        <fullName evidence="10">Phosphate transport system permease protein</fullName>
    </recommendedName>
</protein>
<dbReference type="NCBIfam" id="TIGR02138">
    <property type="entry name" value="phosphate_pstC"/>
    <property type="match status" value="1"/>
</dbReference>
<keyword evidence="6 9" id="KW-0812">Transmembrane</keyword>
<dbReference type="InterPro" id="IPR011864">
    <property type="entry name" value="Phosphate_PstC"/>
</dbReference>
<evidence type="ECO:0000313" key="13">
    <source>
        <dbReference type="Proteomes" id="UP000058636"/>
    </source>
</evidence>
<reference evidence="12 13" key="1">
    <citation type="journal article" date="2015" name="MBio">
        <title>Genome-Resolved Metagenomic Analysis Reveals Roles for Candidate Phyla and Other Microbial Community Members in Biogeochemical Transformations in Oil Reservoirs.</title>
        <authorList>
            <person name="Hu P."/>
            <person name="Tom L."/>
            <person name="Singh A."/>
            <person name="Thomas B.C."/>
            <person name="Baker B.J."/>
            <person name="Piceno Y.M."/>
            <person name="Andersen G.L."/>
            <person name="Banfield J.F."/>
        </authorList>
    </citation>
    <scope>NUCLEOTIDE SEQUENCE [LARGE SCALE GENOMIC DNA]</scope>
    <source>
        <strain evidence="12">46_26</strain>
    </source>
</reference>
<feature type="transmembrane region" description="Helical" evidence="9">
    <location>
        <begin position="255"/>
        <end position="276"/>
    </location>
</feature>
<comment type="similarity">
    <text evidence="2 10">Belongs to the binding-protein-dependent transport system permease family. CysTW subfamily.</text>
</comment>
<keyword evidence="7 9" id="KW-1133">Transmembrane helix</keyword>
<evidence type="ECO:0000256" key="4">
    <source>
        <dbReference type="ARBA" id="ARBA00022475"/>
    </source>
</evidence>
<name>A0A101ER37_9THEM</name>
<sequence>MGERVAKAFIYASAFLLIVATFGIVMMLVKEGIPLFKEVSPLKFLLGKSWRPTYSPPEFGVLPLVIGTAVVTIGALLVGVPLGLASAIYLAFFSSHRLRNALKPILEVLASIPSVVYGFFGMVVLAPSVKELFSLPVGLNAFTASIVLGIMIVPLVGSVAEDAISMVPRELLEASYALGATKWRTVMCVVIPTAWSGVFSSILLGMGRAIGETMTVLMVAGGAAQIPSSIFDPVRTMTATIAAEMGEAPFGSLHYHALFAIGMILFFITVLLNFIVERFGKRRTYL</sequence>
<evidence type="ECO:0000256" key="5">
    <source>
        <dbReference type="ARBA" id="ARBA00022592"/>
    </source>
</evidence>
<keyword evidence="8 9" id="KW-0472">Membrane</keyword>
<dbReference type="Pfam" id="PF00528">
    <property type="entry name" value="BPD_transp_1"/>
    <property type="match status" value="1"/>
</dbReference>
<dbReference type="GO" id="GO:0006817">
    <property type="term" value="P:phosphate ion transport"/>
    <property type="evidence" value="ECO:0007669"/>
    <property type="project" value="UniProtKB-KW"/>
</dbReference>
<evidence type="ECO:0000256" key="10">
    <source>
        <dbReference type="RuleBase" id="RU363054"/>
    </source>
</evidence>
<dbReference type="PROSITE" id="PS50928">
    <property type="entry name" value="ABC_TM1"/>
    <property type="match status" value="1"/>
</dbReference>
<dbReference type="GO" id="GO:0005886">
    <property type="term" value="C:plasma membrane"/>
    <property type="evidence" value="ECO:0007669"/>
    <property type="project" value="UniProtKB-SubCell"/>
</dbReference>
<proteinExistence type="inferred from homology"/>
<dbReference type="InterPro" id="IPR051124">
    <property type="entry name" value="Phosphate_Transport_Permease"/>
</dbReference>
<evidence type="ECO:0000259" key="11">
    <source>
        <dbReference type="PROSITE" id="PS50928"/>
    </source>
</evidence>
<comment type="caution">
    <text evidence="12">The sequence shown here is derived from an EMBL/GenBank/DDBJ whole genome shotgun (WGS) entry which is preliminary data.</text>
</comment>
<feature type="transmembrane region" description="Helical" evidence="9">
    <location>
        <begin position="185"/>
        <end position="206"/>
    </location>
</feature>
<dbReference type="InterPro" id="IPR000515">
    <property type="entry name" value="MetI-like"/>
</dbReference>
<comment type="function">
    <text evidence="10">Part of the binding-protein-dependent transport system for phosphate; probably responsible for the translocation of the substrate across the membrane.</text>
</comment>
<evidence type="ECO:0000256" key="9">
    <source>
        <dbReference type="RuleBase" id="RU363032"/>
    </source>
</evidence>
<dbReference type="InterPro" id="IPR035906">
    <property type="entry name" value="MetI-like_sf"/>
</dbReference>
<keyword evidence="5 10" id="KW-0592">Phosphate transport</keyword>
<evidence type="ECO:0000313" key="12">
    <source>
        <dbReference type="EMBL" id="KUK23354.1"/>
    </source>
</evidence>
<dbReference type="PANTHER" id="PTHR30425">
    <property type="entry name" value="PHOSPHATE TRANSPORT SYSTEM PERMEASE PROTEIN PST"/>
    <property type="match status" value="1"/>
</dbReference>
<dbReference type="AlphaFoldDB" id="A0A101ER37"/>
<dbReference type="CDD" id="cd06261">
    <property type="entry name" value="TM_PBP2"/>
    <property type="match status" value="1"/>
</dbReference>
<dbReference type="EMBL" id="LGFG01000030">
    <property type="protein sequence ID" value="KUK23354.1"/>
    <property type="molecule type" value="Genomic_DNA"/>
</dbReference>
<dbReference type="Proteomes" id="UP000058636">
    <property type="component" value="Unassembled WGS sequence"/>
</dbReference>
<evidence type="ECO:0000256" key="7">
    <source>
        <dbReference type="ARBA" id="ARBA00022989"/>
    </source>
</evidence>
<evidence type="ECO:0000256" key="6">
    <source>
        <dbReference type="ARBA" id="ARBA00022692"/>
    </source>
</evidence>
<evidence type="ECO:0000256" key="2">
    <source>
        <dbReference type="ARBA" id="ARBA00007069"/>
    </source>
</evidence>
<comment type="subcellular location">
    <subcellularLocation>
        <location evidence="1 9">Cell membrane</location>
        <topology evidence="1 9">Multi-pass membrane protein</topology>
    </subcellularLocation>
</comment>
<feature type="transmembrane region" description="Helical" evidence="9">
    <location>
        <begin position="141"/>
        <end position="164"/>
    </location>
</feature>
<feature type="transmembrane region" description="Helical" evidence="9">
    <location>
        <begin position="105"/>
        <end position="129"/>
    </location>
</feature>
<evidence type="ECO:0000256" key="8">
    <source>
        <dbReference type="ARBA" id="ARBA00023136"/>
    </source>
</evidence>
<feature type="domain" description="ABC transmembrane type-1" evidence="11">
    <location>
        <begin position="65"/>
        <end position="276"/>
    </location>
</feature>
<feature type="transmembrane region" description="Helical" evidence="9">
    <location>
        <begin position="9"/>
        <end position="29"/>
    </location>
</feature>
<organism evidence="12 13">
    <name type="scientific">Thermotoga petrophila</name>
    <dbReference type="NCBI Taxonomy" id="93929"/>
    <lineage>
        <taxon>Bacteria</taxon>
        <taxon>Thermotogati</taxon>
        <taxon>Thermotogota</taxon>
        <taxon>Thermotogae</taxon>
        <taxon>Thermotogales</taxon>
        <taxon>Thermotogaceae</taxon>
        <taxon>Thermotoga</taxon>
    </lineage>
</organism>
<evidence type="ECO:0000256" key="1">
    <source>
        <dbReference type="ARBA" id="ARBA00004651"/>
    </source>
</evidence>
<dbReference type="PANTHER" id="PTHR30425:SF1">
    <property type="entry name" value="PHOSPHATE TRANSPORT SYSTEM PERMEASE PROTEIN PSTC"/>
    <property type="match status" value="1"/>
</dbReference>
<keyword evidence="4 10" id="KW-1003">Cell membrane</keyword>
<keyword evidence="3 9" id="KW-0813">Transport</keyword>
<dbReference type="SUPFAM" id="SSF161098">
    <property type="entry name" value="MetI-like"/>
    <property type="match status" value="1"/>
</dbReference>
<dbReference type="GO" id="GO:0005315">
    <property type="term" value="F:phosphate transmembrane transporter activity"/>
    <property type="evidence" value="ECO:0007669"/>
    <property type="project" value="InterPro"/>
</dbReference>
<accession>A0A101ER37</accession>
<dbReference type="Gene3D" id="1.10.3720.10">
    <property type="entry name" value="MetI-like"/>
    <property type="match status" value="1"/>
</dbReference>
<feature type="transmembrane region" description="Helical" evidence="9">
    <location>
        <begin position="60"/>
        <end position="93"/>
    </location>
</feature>
<gene>
    <name evidence="12" type="ORF">XD57_0549</name>
</gene>